<protein>
    <submittedName>
        <fullName evidence="3">Gag polyprotein</fullName>
    </submittedName>
</protein>
<keyword evidence="4" id="KW-1185">Reference proteome</keyword>
<evidence type="ECO:0000313" key="3">
    <source>
        <dbReference type="EMBL" id="KAK1880383.1"/>
    </source>
</evidence>
<reference evidence="3" key="1">
    <citation type="submission" date="2023-04" db="EMBL/GenBank/DDBJ databases">
        <title>Chromosome-level genome of Chaenocephalus aceratus.</title>
        <authorList>
            <person name="Park H."/>
        </authorList>
    </citation>
    <scope>NUCLEOTIDE SEQUENCE</scope>
    <source>
        <strain evidence="3">DE</strain>
        <tissue evidence="3">Muscle</tissue>
    </source>
</reference>
<feature type="region of interest" description="Disordered" evidence="1">
    <location>
        <begin position="1"/>
        <end position="63"/>
    </location>
</feature>
<feature type="compositionally biased region" description="Basic and acidic residues" evidence="1">
    <location>
        <begin position="42"/>
        <end position="59"/>
    </location>
</feature>
<proteinExistence type="predicted"/>
<dbReference type="PANTHER" id="PTHR34153:SF2">
    <property type="entry name" value="SI:CH211-262H13.3-RELATED"/>
    <property type="match status" value="1"/>
</dbReference>
<dbReference type="Proteomes" id="UP001228049">
    <property type="component" value="Unassembled WGS sequence"/>
</dbReference>
<dbReference type="PANTHER" id="PTHR34153">
    <property type="entry name" value="SI:CH211-262H13.3-RELATED-RELATED"/>
    <property type="match status" value="1"/>
</dbReference>
<organism evidence="3 4">
    <name type="scientific">Dissostichus eleginoides</name>
    <name type="common">Patagonian toothfish</name>
    <name type="synonym">Dissostichus amissus</name>
    <dbReference type="NCBI Taxonomy" id="100907"/>
    <lineage>
        <taxon>Eukaryota</taxon>
        <taxon>Metazoa</taxon>
        <taxon>Chordata</taxon>
        <taxon>Craniata</taxon>
        <taxon>Vertebrata</taxon>
        <taxon>Euteleostomi</taxon>
        <taxon>Actinopterygii</taxon>
        <taxon>Neopterygii</taxon>
        <taxon>Teleostei</taxon>
        <taxon>Neoteleostei</taxon>
        <taxon>Acanthomorphata</taxon>
        <taxon>Eupercaria</taxon>
        <taxon>Perciformes</taxon>
        <taxon>Notothenioidei</taxon>
        <taxon>Nototheniidae</taxon>
        <taxon>Dissostichus</taxon>
    </lineage>
</organism>
<dbReference type="InterPro" id="IPR032071">
    <property type="entry name" value="DUF4806"/>
</dbReference>
<comment type="caution">
    <text evidence="3">The sequence shown here is derived from an EMBL/GenBank/DDBJ whole genome shotgun (WGS) entry which is preliminary data.</text>
</comment>
<gene>
    <name evidence="3" type="ORF">KUDE01_025908</name>
</gene>
<feature type="domain" description="DUF4806" evidence="2">
    <location>
        <begin position="193"/>
        <end position="279"/>
    </location>
</feature>
<evidence type="ECO:0000256" key="1">
    <source>
        <dbReference type="SAM" id="MobiDB-lite"/>
    </source>
</evidence>
<accession>A0AAD9ET22</accession>
<sequence>MCPTSEIESETKENFGRKEDPGQIPSMSTQTLMTNRVAMLKEGGETPESSKTRAVRSPDQEMNDLVTGTYGNYLQSPPEQVHDAGMSGFGAAHYHQLQAPQLQAPQRASTSTGISGMDTARVQYTPLDPHNVHKMTSLEETATSLIPCSQCLIMVAMDLSRDVQFIKNELAEGNMTPAGSQGPGSATTHMFPIQLPIANEDDFNEAESLLKNESVRQKMIARLALVGGTNSENLIRRMLATALTNALACRYNWAGKKDKRCSSKKPFKETAIQDCMFAAARQFDRKLTHKDFSETVKKWLRYAPEREGGIPRNTSETNTSETSASPT</sequence>
<feature type="compositionally biased region" description="Low complexity" evidence="1">
    <location>
        <begin position="313"/>
        <end position="327"/>
    </location>
</feature>
<feature type="compositionally biased region" description="Basic and acidic residues" evidence="1">
    <location>
        <begin position="9"/>
        <end position="21"/>
    </location>
</feature>
<dbReference type="AlphaFoldDB" id="A0AAD9ET22"/>
<dbReference type="Pfam" id="PF16064">
    <property type="entry name" value="DUF4806"/>
    <property type="match status" value="1"/>
</dbReference>
<evidence type="ECO:0000259" key="2">
    <source>
        <dbReference type="Pfam" id="PF16064"/>
    </source>
</evidence>
<name>A0AAD9ET22_DISEL</name>
<evidence type="ECO:0000313" key="4">
    <source>
        <dbReference type="Proteomes" id="UP001228049"/>
    </source>
</evidence>
<feature type="region of interest" description="Disordered" evidence="1">
    <location>
        <begin position="303"/>
        <end position="327"/>
    </location>
</feature>
<dbReference type="EMBL" id="JASDAP010000025">
    <property type="protein sequence ID" value="KAK1880383.1"/>
    <property type="molecule type" value="Genomic_DNA"/>
</dbReference>
<feature type="compositionally biased region" description="Polar residues" evidence="1">
    <location>
        <begin position="25"/>
        <end position="34"/>
    </location>
</feature>